<organism evidence="3 4">
    <name type="scientific">Dryococelus australis</name>
    <dbReference type="NCBI Taxonomy" id="614101"/>
    <lineage>
        <taxon>Eukaryota</taxon>
        <taxon>Metazoa</taxon>
        <taxon>Ecdysozoa</taxon>
        <taxon>Arthropoda</taxon>
        <taxon>Hexapoda</taxon>
        <taxon>Insecta</taxon>
        <taxon>Pterygota</taxon>
        <taxon>Neoptera</taxon>
        <taxon>Polyneoptera</taxon>
        <taxon>Phasmatodea</taxon>
        <taxon>Verophasmatodea</taxon>
        <taxon>Anareolatae</taxon>
        <taxon>Phasmatidae</taxon>
        <taxon>Eurycanthinae</taxon>
        <taxon>Dryococelus</taxon>
    </lineage>
</organism>
<gene>
    <name evidence="3" type="ORF">PR048_029199</name>
</gene>
<evidence type="ECO:0000256" key="2">
    <source>
        <dbReference type="SAM" id="Phobius"/>
    </source>
</evidence>
<feature type="transmembrane region" description="Helical" evidence="2">
    <location>
        <begin position="111"/>
        <end position="134"/>
    </location>
</feature>
<dbReference type="InterPro" id="IPR037660">
    <property type="entry name" value="CCDC51"/>
</dbReference>
<keyword evidence="2" id="KW-1133">Transmembrane helix</keyword>
<evidence type="ECO:0000313" key="4">
    <source>
        <dbReference type="Proteomes" id="UP001159363"/>
    </source>
</evidence>
<keyword evidence="1" id="KW-0175">Coiled coil</keyword>
<name>A0ABQ9GCP0_9NEOP</name>
<keyword evidence="2" id="KW-0812">Transmembrane</keyword>
<dbReference type="PANTHER" id="PTHR28624:SF1">
    <property type="entry name" value="MITOCHONDRIAL POTASSIUM CHANNEL"/>
    <property type="match status" value="1"/>
</dbReference>
<evidence type="ECO:0008006" key="5">
    <source>
        <dbReference type="Google" id="ProtNLM"/>
    </source>
</evidence>
<feature type="transmembrane region" description="Helical" evidence="2">
    <location>
        <begin position="272"/>
        <end position="294"/>
    </location>
</feature>
<keyword evidence="2" id="KW-0472">Membrane</keyword>
<protein>
    <recommendedName>
        <fullName evidence="5">Coiled-coil domain-containing protein 51</fullName>
    </recommendedName>
</protein>
<keyword evidence="4" id="KW-1185">Reference proteome</keyword>
<comment type="caution">
    <text evidence="3">The sequence shown here is derived from an EMBL/GenBank/DDBJ whole genome shotgun (WGS) entry which is preliminary data.</text>
</comment>
<sequence length="297" mass="33567">MDEVRLAQNRVLEAESKFIKAQEKRREANRQVAAVQNQLKELYAELDKTSRGEERYLHLITQEHKILKEERQYASDFQQSEREERDCFASLSSAVKESHEKERAQAERTKYWSIIGSIIGTVIGVVGSTINNNLKMKELRKMISAVAVQSNENNIPSFVSELGSQPNKELLKIVTEMKNVAHTQQEDSHTRLAELADLLDDTLAAFNREKMNGGQISSVLQNHSDSMEKNFQELKQAIQSLCSGNQLDKDQVFVVPPSYDETYLELQKQTKLLFVGTAAIGGIAILVPVILRYMGPG</sequence>
<evidence type="ECO:0000313" key="3">
    <source>
        <dbReference type="EMBL" id="KAJ8870185.1"/>
    </source>
</evidence>
<accession>A0ABQ9GCP0</accession>
<reference evidence="3 4" key="1">
    <citation type="submission" date="2023-02" db="EMBL/GenBank/DDBJ databases">
        <title>LHISI_Scaffold_Assembly.</title>
        <authorList>
            <person name="Stuart O.P."/>
            <person name="Cleave R."/>
            <person name="Magrath M.J.L."/>
            <person name="Mikheyev A.S."/>
        </authorList>
    </citation>
    <scope>NUCLEOTIDE SEQUENCE [LARGE SCALE GENOMIC DNA]</scope>
    <source>
        <strain evidence="3">Daus_M_001</strain>
        <tissue evidence="3">Leg muscle</tissue>
    </source>
</reference>
<evidence type="ECO:0000256" key="1">
    <source>
        <dbReference type="SAM" id="Coils"/>
    </source>
</evidence>
<dbReference type="PANTHER" id="PTHR28624">
    <property type="entry name" value="COILED-COIL DOMAIN-CONTAINING PROTEIN 51"/>
    <property type="match status" value="1"/>
</dbReference>
<feature type="coiled-coil region" evidence="1">
    <location>
        <begin position="4"/>
        <end position="52"/>
    </location>
</feature>
<dbReference type="EMBL" id="JARBHB010000013">
    <property type="protein sequence ID" value="KAJ8870185.1"/>
    <property type="molecule type" value="Genomic_DNA"/>
</dbReference>
<proteinExistence type="predicted"/>
<dbReference type="Proteomes" id="UP001159363">
    <property type="component" value="Chromosome 12"/>
</dbReference>